<gene>
    <name evidence="2" type="ORF">GP2143_12054</name>
</gene>
<dbReference type="AlphaFoldDB" id="A0YH57"/>
<dbReference type="Proteomes" id="UP000004931">
    <property type="component" value="Unassembled WGS sequence"/>
</dbReference>
<keyword evidence="3" id="KW-1185">Reference proteome</keyword>
<name>A0YH57_9GAMM</name>
<feature type="domain" description="UGSC-like" evidence="1">
    <location>
        <begin position="5"/>
        <end position="92"/>
    </location>
</feature>
<dbReference type="eggNOG" id="ENOG503312Q">
    <property type="taxonomic scope" value="Bacteria"/>
</dbReference>
<dbReference type="STRING" id="247633.GP2143_12054"/>
<accession>A0YH57</accession>
<evidence type="ECO:0000313" key="3">
    <source>
        <dbReference type="Proteomes" id="UP000004931"/>
    </source>
</evidence>
<dbReference type="InterPro" id="IPR057767">
    <property type="entry name" value="UGSC-like_dom"/>
</dbReference>
<evidence type="ECO:0000313" key="2">
    <source>
        <dbReference type="EMBL" id="EAW29825.1"/>
    </source>
</evidence>
<protein>
    <recommendedName>
        <fullName evidence="1">UGSC-like domain-containing protein</fullName>
    </recommendedName>
</protein>
<reference evidence="2 3" key="1">
    <citation type="journal article" date="2010" name="J. Bacteriol.">
        <title>Genome sequence of the oligotrophic marine Gammaproteobacterium HTCC2143, isolated from the Oregon Coast.</title>
        <authorList>
            <person name="Oh H.M."/>
            <person name="Kang I."/>
            <person name="Ferriera S."/>
            <person name="Giovannoni S.J."/>
            <person name="Cho J.C."/>
        </authorList>
    </citation>
    <scope>NUCLEOTIDE SEQUENCE [LARGE SCALE GENOMIC DNA]</scope>
    <source>
        <strain evidence="2 3">HTCC2143</strain>
    </source>
</reference>
<dbReference type="Pfam" id="PF24696">
    <property type="entry name" value="UGSC"/>
    <property type="match status" value="1"/>
</dbReference>
<sequence>MTTMLLDPTAEVSAATRPRLQRPVDLAGLTVGLMDISKPRGDIFLNRIEALLKDRNIQVKRFTKPTFTRVAPTELKQQIAGEVDLVIEGLAD</sequence>
<comment type="caution">
    <text evidence="2">The sequence shown here is derived from an EMBL/GenBank/DDBJ whole genome shotgun (WGS) entry which is preliminary data.</text>
</comment>
<proteinExistence type="predicted"/>
<evidence type="ECO:0000259" key="1">
    <source>
        <dbReference type="Pfam" id="PF24696"/>
    </source>
</evidence>
<organism evidence="2 3">
    <name type="scientific">marine gamma proteobacterium HTCC2143</name>
    <dbReference type="NCBI Taxonomy" id="247633"/>
    <lineage>
        <taxon>Bacteria</taxon>
        <taxon>Pseudomonadati</taxon>
        <taxon>Pseudomonadota</taxon>
        <taxon>Gammaproteobacteria</taxon>
        <taxon>Cellvibrionales</taxon>
        <taxon>Spongiibacteraceae</taxon>
        <taxon>BD1-7 clade</taxon>
    </lineage>
</organism>
<dbReference type="EMBL" id="AAVT01000014">
    <property type="protein sequence ID" value="EAW29825.1"/>
    <property type="molecule type" value="Genomic_DNA"/>
</dbReference>
<dbReference type="OrthoDB" id="7725610at2"/>